<dbReference type="AlphaFoldDB" id="A0AAP0K4X1"/>
<comment type="caution">
    <text evidence="2">The sequence shown here is derived from an EMBL/GenBank/DDBJ whole genome shotgun (WGS) entry which is preliminary data.</text>
</comment>
<proteinExistence type="predicted"/>
<dbReference type="EMBL" id="JBBNAE010000002">
    <property type="protein sequence ID" value="KAK9145415.1"/>
    <property type="molecule type" value="Genomic_DNA"/>
</dbReference>
<sequence>MPSNSSECDSTTTTTFSTSSNPNQLVAWTKVHDDVDENHETNKILFSDVSVKRKNRTYWWRKWKMWNFTIFVGLMHQQKAVMARLWGLCAKANTLTLLYSPHLSRMENRDGWKNVGDLEKQFFYRFLRKTNVIHPLLVGIPLFRWGGFPMVVYGLVNGLDRLGRRLA</sequence>
<accession>A0AAP0K4X1</accession>
<organism evidence="2 3">
    <name type="scientific">Stephania japonica</name>
    <dbReference type="NCBI Taxonomy" id="461633"/>
    <lineage>
        <taxon>Eukaryota</taxon>
        <taxon>Viridiplantae</taxon>
        <taxon>Streptophyta</taxon>
        <taxon>Embryophyta</taxon>
        <taxon>Tracheophyta</taxon>
        <taxon>Spermatophyta</taxon>
        <taxon>Magnoliopsida</taxon>
        <taxon>Ranunculales</taxon>
        <taxon>Menispermaceae</taxon>
        <taxon>Menispermoideae</taxon>
        <taxon>Cissampelideae</taxon>
        <taxon>Stephania</taxon>
    </lineage>
</organism>
<name>A0AAP0K4X1_9MAGN</name>
<evidence type="ECO:0000313" key="2">
    <source>
        <dbReference type="EMBL" id="KAK9145415.1"/>
    </source>
</evidence>
<reference evidence="2 3" key="1">
    <citation type="submission" date="2024-01" db="EMBL/GenBank/DDBJ databases">
        <title>Genome assemblies of Stephania.</title>
        <authorList>
            <person name="Yang L."/>
        </authorList>
    </citation>
    <scope>NUCLEOTIDE SEQUENCE [LARGE SCALE GENOMIC DNA]</scope>
    <source>
        <strain evidence="2">QJT</strain>
        <tissue evidence="2">Leaf</tissue>
    </source>
</reference>
<protein>
    <submittedName>
        <fullName evidence="2">Uncharacterized protein</fullName>
    </submittedName>
</protein>
<dbReference type="Proteomes" id="UP001417504">
    <property type="component" value="Unassembled WGS sequence"/>
</dbReference>
<gene>
    <name evidence="2" type="ORF">Sjap_005318</name>
</gene>
<evidence type="ECO:0000256" key="1">
    <source>
        <dbReference type="SAM" id="MobiDB-lite"/>
    </source>
</evidence>
<evidence type="ECO:0000313" key="3">
    <source>
        <dbReference type="Proteomes" id="UP001417504"/>
    </source>
</evidence>
<feature type="region of interest" description="Disordered" evidence="1">
    <location>
        <begin position="1"/>
        <end position="20"/>
    </location>
</feature>
<keyword evidence="3" id="KW-1185">Reference proteome</keyword>